<keyword evidence="10" id="KW-1185">Reference proteome</keyword>
<comment type="caution">
    <text evidence="7">Lacks conserved residue(s) required for the propagation of feature annotation.</text>
</comment>
<dbReference type="GO" id="GO:0005886">
    <property type="term" value="C:plasma membrane"/>
    <property type="evidence" value="ECO:0007669"/>
    <property type="project" value="UniProtKB-SubCell"/>
</dbReference>
<evidence type="ECO:0000256" key="1">
    <source>
        <dbReference type="ARBA" id="ARBA00004651"/>
    </source>
</evidence>
<evidence type="ECO:0000313" key="9">
    <source>
        <dbReference type="EMBL" id="MCP0887898.1"/>
    </source>
</evidence>
<keyword evidence="3 7" id="KW-1003">Cell membrane</keyword>
<dbReference type="AlphaFoldDB" id="A0A9X2FSI5"/>
<keyword evidence="5 7" id="KW-1133">Transmembrane helix</keyword>
<protein>
    <submittedName>
        <fullName evidence="9">VTT domain-containing protein</fullName>
    </submittedName>
</protein>
<feature type="transmembrane region" description="Helical" evidence="7">
    <location>
        <begin position="184"/>
        <end position="206"/>
    </location>
</feature>
<sequence length="214" mass="24334">MQQVVHTILHFNQTLFPLVQASGNWSYLLFFLIIFAETGLVVFPYLPGESLIFFTSSIAAVDANTLDIYKLTAVFFFAALLGDTVNYTIGRHLERLTIFKRYIPVSKLLTAQRFFKRHGGKTVVFGRFVPFIRTFIPLISGTVHMKFSRFSLYNLLGVSLWVGVAVITGYFFGRIPIVQQHFSLIFIGIALLAIIPSAIFGLIKFLRRKKETQI</sequence>
<feature type="transmembrane region" description="Helical" evidence="7">
    <location>
        <begin position="25"/>
        <end position="46"/>
    </location>
</feature>
<dbReference type="RefSeq" id="WP_253362059.1">
    <property type="nucleotide sequence ID" value="NZ_JAIULA010000029.1"/>
</dbReference>
<evidence type="ECO:0000256" key="2">
    <source>
        <dbReference type="ARBA" id="ARBA00010792"/>
    </source>
</evidence>
<organism evidence="9 10">
    <name type="scientific">Ligilactobacillus ubinensis</name>
    <dbReference type="NCBI Taxonomy" id="2876789"/>
    <lineage>
        <taxon>Bacteria</taxon>
        <taxon>Bacillati</taxon>
        <taxon>Bacillota</taxon>
        <taxon>Bacilli</taxon>
        <taxon>Lactobacillales</taxon>
        <taxon>Lactobacillaceae</taxon>
        <taxon>Ligilactobacillus</taxon>
    </lineage>
</organism>
<evidence type="ECO:0000256" key="6">
    <source>
        <dbReference type="ARBA" id="ARBA00023136"/>
    </source>
</evidence>
<dbReference type="PANTHER" id="PTHR30353:SF0">
    <property type="entry name" value="TRANSMEMBRANE PROTEIN"/>
    <property type="match status" value="1"/>
</dbReference>
<accession>A0A9X2FSI5</accession>
<dbReference type="InterPro" id="IPR032818">
    <property type="entry name" value="DedA-like"/>
</dbReference>
<proteinExistence type="inferred from homology"/>
<feature type="domain" description="VTT" evidence="8">
    <location>
        <begin position="47"/>
        <end position="170"/>
    </location>
</feature>
<feature type="transmembrane region" description="Helical" evidence="7">
    <location>
        <begin position="152"/>
        <end position="172"/>
    </location>
</feature>
<evidence type="ECO:0000259" key="8">
    <source>
        <dbReference type="Pfam" id="PF09335"/>
    </source>
</evidence>
<gene>
    <name evidence="9" type="ORF">LB941_11210</name>
</gene>
<dbReference type="Pfam" id="PF09335">
    <property type="entry name" value="VTT_dom"/>
    <property type="match status" value="1"/>
</dbReference>
<keyword evidence="6 7" id="KW-0472">Membrane</keyword>
<dbReference type="PANTHER" id="PTHR30353">
    <property type="entry name" value="INNER MEMBRANE PROTEIN DEDA-RELATED"/>
    <property type="match status" value="1"/>
</dbReference>
<evidence type="ECO:0000256" key="5">
    <source>
        <dbReference type="ARBA" id="ARBA00022989"/>
    </source>
</evidence>
<name>A0A9X2FSI5_9LACO</name>
<comment type="similarity">
    <text evidence="2 7">Belongs to the DedA family.</text>
</comment>
<comment type="caution">
    <text evidence="9">The sequence shown here is derived from an EMBL/GenBank/DDBJ whole genome shotgun (WGS) entry which is preliminary data.</text>
</comment>
<reference evidence="9 10" key="1">
    <citation type="journal article" date="2023" name="Int. J. Syst. Evol. Microbiol.">
        <title>Ligilactobacillus ubinensis sp. nov., a novel species isolated from the wild ferment of a durian fruit (Durio zibethinus).</title>
        <authorList>
            <person name="Heng Y.C."/>
            <person name="Menon N."/>
            <person name="Chen B."/>
            <person name="Loo B.Z.L."/>
            <person name="Wong G.W.J."/>
            <person name="Lim A.C.H."/>
            <person name="Silvaraju S."/>
            <person name="Kittelmann S."/>
        </authorList>
    </citation>
    <scope>NUCLEOTIDE SEQUENCE [LARGE SCALE GENOMIC DNA]</scope>
    <source>
        <strain evidence="9 10">WILCCON 0076</strain>
    </source>
</reference>
<dbReference type="EMBL" id="JAIULA010000029">
    <property type="protein sequence ID" value="MCP0887898.1"/>
    <property type="molecule type" value="Genomic_DNA"/>
</dbReference>
<dbReference type="Proteomes" id="UP001139006">
    <property type="component" value="Unassembled WGS sequence"/>
</dbReference>
<keyword evidence="4 7" id="KW-0812">Transmembrane</keyword>
<comment type="subcellular location">
    <subcellularLocation>
        <location evidence="1 7">Cell membrane</location>
        <topology evidence="1 7">Multi-pass membrane protein</topology>
    </subcellularLocation>
</comment>
<dbReference type="InterPro" id="IPR032816">
    <property type="entry name" value="VTT_dom"/>
</dbReference>
<evidence type="ECO:0000256" key="7">
    <source>
        <dbReference type="RuleBase" id="RU367016"/>
    </source>
</evidence>
<evidence type="ECO:0000256" key="4">
    <source>
        <dbReference type="ARBA" id="ARBA00022692"/>
    </source>
</evidence>
<evidence type="ECO:0000313" key="10">
    <source>
        <dbReference type="Proteomes" id="UP001139006"/>
    </source>
</evidence>
<evidence type="ECO:0000256" key="3">
    <source>
        <dbReference type="ARBA" id="ARBA00022475"/>
    </source>
</evidence>